<dbReference type="HOGENOM" id="CLU_3024687_0_0_9"/>
<dbReference type="EMBL" id="AFZX01000052">
    <property type="protein sequence ID" value="EHL07090.1"/>
    <property type="molecule type" value="Genomic_DNA"/>
</dbReference>
<name>G9XMR0_DESHA</name>
<accession>G9XMR0</accession>
<gene>
    <name evidence="1" type="ORF">HMPREF0322_02248</name>
</gene>
<proteinExistence type="predicted"/>
<organism evidence="1 2">
    <name type="scientific">Desulfitobacterium hafniense DP7</name>
    <dbReference type="NCBI Taxonomy" id="537010"/>
    <lineage>
        <taxon>Bacteria</taxon>
        <taxon>Bacillati</taxon>
        <taxon>Bacillota</taxon>
        <taxon>Clostridia</taxon>
        <taxon>Eubacteriales</taxon>
        <taxon>Desulfitobacteriaceae</taxon>
        <taxon>Desulfitobacterium</taxon>
    </lineage>
</organism>
<sequence length="55" mass="6324">MILLGILHYRQKSFLKCLVSPGMDNKERPYLTTKAGIRSFSLNDYTADYLPMISL</sequence>
<dbReference type="Proteomes" id="UP000004416">
    <property type="component" value="Unassembled WGS sequence"/>
</dbReference>
<protein>
    <submittedName>
        <fullName evidence="1">Uncharacterized protein</fullName>
    </submittedName>
</protein>
<reference evidence="1 2" key="1">
    <citation type="submission" date="2011-08" db="EMBL/GenBank/DDBJ databases">
        <authorList>
            <person name="Weinstock G."/>
            <person name="Sodergren E."/>
            <person name="Clifton S."/>
            <person name="Fulton L."/>
            <person name="Fulton B."/>
            <person name="Courtney L."/>
            <person name="Fronick C."/>
            <person name="Harrison M."/>
            <person name="Strong C."/>
            <person name="Farmer C."/>
            <person name="Delahaunty K."/>
            <person name="Markovic C."/>
            <person name="Hall O."/>
            <person name="Minx P."/>
            <person name="Tomlinson C."/>
            <person name="Mitreva M."/>
            <person name="Hou S."/>
            <person name="Chen J."/>
            <person name="Wollam A."/>
            <person name="Pepin K.H."/>
            <person name="Johnson M."/>
            <person name="Bhonagiri V."/>
            <person name="Zhang X."/>
            <person name="Suruliraj S."/>
            <person name="Warren W."/>
            <person name="Chinwalla A."/>
            <person name="Mardis E.R."/>
            <person name="Wilson R.K."/>
        </authorList>
    </citation>
    <scope>NUCLEOTIDE SEQUENCE [LARGE SCALE GENOMIC DNA]</scope>
    <source>
        <strain evidence="1 2">DP7</strain>
    </source>
</reference>
<dbReference type="AlphaFoldDB" id="G9XMR0"/>
<comment type="caution">
    <text evidence="1">The sequence shown here is derived from an EMBL/GenBank/DDBJ whole genome shotgun (WGS) entry which is preliminary data.</text>
</comment>
<evidence type="ECO:0000313" key="2">
    <source>
        <dbReference type="Proteomes" id="UP000004416"/>
    </source>
</evidence>
<evidence type="ECO:0000313" key="1">
    <source>
        <dbReference type="EMBL" id="EHL07090.1"/>
    </source>
</evidence>